<dbReference type="GO" id="GO:0005634">
    <property type="term" value="C:nucleus"/>
    <property type="evidence" value="ECO:0007669"/>
    <property type="project" value="UniProtKB-SubCell"/>
</dbReference>
<dbReference type="GO" id="GO:0003677">
    <property type="term" value="F:DNA binding"/>
    <property type="evidence" value="ECO:0007669"/>
    <property type="project" value="UniProtKB-KW"/>
</dbReference>
<keyword evidence="5 11" id="KW-0863">Zinc-finger</keyword>
<dbReference type="GO" id="GO:0008270">
    <property type="term" value="F:zinc ion binding"/>
    <property type="evidence" value="ECO:0007669"/>
    <property type="project" value="UniProtKB-KW"/>
</dbReference>
<dbReference type="SMART" id="SM00355">
    <property type="entry name" value="ZnF_C2H2"/>
    <property type="match status" value="8"/>
</dbReference>
<evidence type="ECO:0000256" key="10">
    <source>
        <dbReference type="ARBA" id="ARBA00023242"/>
    </source>
</evidence>
<keyword evidence="3" id="KW-0479">Metal-binding</keyword>
<dbReference type="Pfam" id="PF16622">
    <property type="entry name" value="zf-C2H2_11"/>
    <property type="match status" value="1"/>
</dbReference>
<dbReference type="PANTHER" id="PTHR47222">
    <property type="entry name" value="ZINC FINGER PROTEIN 532-RELATED"/>
    <property type="match status" value="1"/>
</dbReference>
<feature type="domain" description="C2H2-type" evidence="13">
    <location>
        <begin position="432"/>
        <end position="467"/>
    </location>
</feature>
<dbReference type="PROSITE" id="PS00028">
    <property type="entry name" value="ZINC_FINGER_C2H2_1"/>
    <property type="match status" value="4"/>
</dbReference>
<feature type="domain" description="C2H2-type" evidence="13">
    <location>
        <begin position="145"/>
        <end position="168"/>
    </location>
</feature>
<dbReference type="Proteomes" id="UP000824540">
    <property type="component" value="Unassembled WGS sequence"/>
</dbReference>
<comment type="subcellular location">
    <subcellularLocation>
        <location evidence="1">Nucleus</location>
    </subcellularLocation>
</comment>
<protein>
    <recommendedName>
        <fullName evidence="13">C2H2-type domain-containing protein</fullName>
    </recommendedName>
</protein>
<keyword evidence="10" id="KW-0539">Nucleus</keyword>
<evidence type="ECO:0000256" key="6">
    <source>
        <dbReference type="ARBA" id="ARBA00022833"/>
    </source>
</evidence>
<evidence type="ECO:0000313" key="14">
    <source>
        <dbReference type="EMBL" id="KAG9355294.1"/>
    </source>
</evidence>
<evidence type="ECO:0000256" key="7">
    <source>
        <dbReference type="ARBA" id="ARBA00023015"/>
    </source>
</evidence>
<sequence>MLQPLPFCLHRMIYKCVMCDTVFTQKPLLYMHFDTHLAKQKVHVFKCPDCTKLYAQKGSMMEHIKEAPDSSPVPRAAPPSAPPKPKPPSKAESSDGEDWGAEHEEEEEEEDEGADGEGGEEDGDEAPSSPESGLVGAQPGMPAEWSCKQCQTRFTERDGYISHMRKEHGKSVKKFPCRMCERSFCSAPSLRRHVRVNHEGIKRVFHCPHCTEGKRTFSSRLILEKHIRVRHGIRARDQRRDGQGPVQTRKRPAPGRLLEEGMGSSSEPEEGGLTGPGARTMGEEEEGGGDGGEGASSESVATPSKRLRISAPPPPEDTTFRCVPCGFSTEDRQEFLRHIPQHRPDAAPGSQQCSQCGVCFASAGSLSRHRFITHRVRDTPPASDPSAPGAAQPDGHPESHTPSDPSALPQGSSPDSPTPNSQQLAEDAEGRVGCRVCGRRFDKVSDLNTHFRTHGMAFITAHKTDRPVFGSRWE</sequence>
<dbReference type="PANTHER" id="PTHR47222:SF2">
    <property type="entry name" value="ZINC FINGER PROTEIN 687"/>
    <property type="match status" value="1"/>
</dbReference>
<evidence type="ECO:0000256" key="11">
    <source>
        <dbReference type="PROSITE-ProRule" id="PRU00042"/>
    </source>
</evidence>
<keyword evidence="15" id="KW-1185">Reference proteome</keyword>
<feature type="region of interest" description="Disordered" evidence="12">
    <location>
        <begin position="63"/>
        <end position="142"/>
    </location>
</feature>
<keyword evidence="7" id="KW-0805">Transcription regulation</keyword>
<evidence type="ECO:0000256" key="8">
    <source>
        <dbReference type="ARBA" id="ARBA00023125"/>
    </source>
</evidence>
<evidence type="ECO:0000259" key="13">
    <source>
        <dbReference type="PROSITE" id="PS50157"/>
    </source>
</evidence>
<gene>
    <name evidence="14" type="ORF">JZ751_000132</name>
</gene>
<proteinExistence type="inferred from homology"/>
<feature type="compositionally biased region" description="Polar residues" evidence="12">
    <location>
        <begin position="402"/>
        <end position="424"/>
    </location>
</feature>
<feature type="region of interest" description="Disordered" evidence="12">
    <location>
        <begin position="232"/>
        <end position="324"/>
    </location>
</feature>
<dbReference type="InterPro" id="IPR036236">
    <property type="entry name" value="Znf_C2H2_sf"/>
</dbReference>
<dbReference type="InterPro" id="IPR013087">
    <property type="entry name" value="Znf_C2H2_type"/>
</dbReference>
<feature type="domain" description="C2H2-type" evidence="13">
    <location>
        <begin position="175"/>
        <end position="203"/>
    </location>
</feature>
<dbReference type="OrthoDB" id="8937096at2759"/>
<dbReference type="EMBL" id="JAFBMS010000001">
    <property type="protein sequence ID" value="KAG9355294.1"/>
    <property type="molecule type" value="Genomic_DNA"/>
</dbReference>
<keyword evidence="4" id="KW-0677">Repeat</keyword>
<dbReference type="InterPro" id="IPR045914">
    <property type="entry name" value="Zn532-like"/>
</dbReference>
<dbReference type="Pfam" id="PF00096">
    <property type="entry name" value="zf-C2H2"/>
    <property type="match status" value="3"/>
</dbReference>
<organism evidence="14 15">
    <name type="scientific">Albula glossodonta</name>
    <name type="common">roundjaw bonefish</name>
    <dbReference type="NCBI Taxonomy" id="121402"/>
    <lineage>
        <taxon>Eukaryota</taxon>
        <taxon>Metazoa</taxon>
        <taxon>Chordata</taxon>
        <taxon>Craniata</taxon>
        <taxon>Vertebrata</taxon>
        <taxon>Euteleostomi</taxon>
        <taxon>Actinopterygii</taxon>
        <taxon>Neopterygii</taxon>
        <taxon>Teleostei</taxon>
        <taxon>Albuliformes</taxon>
        <taxon>Albulidae</taxon>
        <taxon>Albula</taxon>
    </lineage>
</organism>
<feature type="domain" description="C2H2-type" evidence="13">
    <location>
        <begin position="45"/>
        <end position="74"/>
    </location>
</feature>
<feature type="domain" description="C2H2-type" evidence="13">
    <location>
        <begin position="351"/>
        <end position="379"/>
    </location>
</feature>
<name>A0A8T2PVH6_9TELE</name>
<evidence type="ECO:0000256" key="4">
    <source>
        <dbReference type="ARBA" id="ARBA00022737"/>
    </source>
</evidence>
<feature type="compositionally biased region" description="Pro residues" evidence="12">
    <location>
        <begin position="75"/>
        <end position="88"/>
    </location>
</feature>
<feature type="compositionally biased region" description="Acidic residues" evidence="12">
    <location>
        <begin position="94"/>
        <end position="125"/>
    </location>
</feature>
<evidence type="ECO:0000256" key="9">
    <source>
        <dbReference type="ARBA" id="ARBA00023163"/>
    </source>
</evidence>
<evidence type="ECO:0000256" key="3">
    <source>
        <dbReference type="ARBA" id="ARBA00022723"/>
    </source>
</evidence>
<keyword evidence="6" id="KW-0862">Zinc</keyword>
<evidence type="ECO:0000256" key="5">
    <source>
        <dbReference type="ARBA" id="ARBA00022771"/>
    </source>
</evidence>
<dbReference type="InterPro" id="IPR041697">
    <property type="entry name" value="Znf-C2H2_11"/>
</dbReference>
<keyword evidence="8" id="KW-0238">DNA-binding</keyword>
<comment type="caution">
    <text evidence="14">The sequence shown here is derived from an EMBL/GenBank/DDBJ whole genome shotgun (WGS) entry which is preliminary data.</text>
</comment>
<keyword evidence="9" id="KW-0804">Transcription</keyword>
<comment type="similarity">
    <text evidence="2">Belongs to the krueppel C2H2-type zinc-finger protein family.</text>
</comment>
<dbReference type="SUPFAM" id="SSF57667">
    <property type="entry name" value="beta-beta-alpha zinc fingers"/>
    <property type="match status" value="3"/>
</dbReference>
<feature type="domain" description="C2H2-type" evidence="13">
    <location>
        <begin position="14"/>
        <end position="41"/>
    </location>
</feature>
<dbReference type="PROSITE" id="PS50157">
    <property type="entry name" value="ZINC_FINGER_C2H2_2"/>
    <property type="match status" value="6"/>
</dbReference>
<dbReference type="AlphaFoldDB" id="A0A8T2PVH6"/>
<feature type="compositionally biased region" description="Low complexity" evidence="12">
    <location>
        <begin position="380"/>
        <end position="394"/>
    </location>
</feature>
<feature type="region of interest" description="Disordered" evidence="12">
    <location>
        <begin position="376"/>
        <end position="429"/>
    </location>
</feature>
<evidence type="ECO:0000256" key="2">
    <source>
        <dbReference type="ARBA" id="ARBA00006991"/>
    </source>
</evidence>
<reference evidence="14" key="1">
    <citation type="thesis" date="2021" institute="BYU ScholarsArchive" country="Provo, UT, USA">
        <title>Applications of and Algorithms for Genome Assembly and Genomic Analyses with an Emphasis on Marine Teleosts.</title>
        <authorList>
            <person name="Pickett B.D."/>
        </authorList>
    </citation>
    <scope>NUCLEOTIDE SEQUENCE</scope>
    <source>
        <strain evidence="14">HI-2016</strain>
    </source>
</reference>
<evidence type="ECO:0000313" key="15">
    <source>
        <dbReference type="Proteomes" id="UP000824540"/>
    </source>
</evidence>
<accession>A0A8T2PVH6</accession>
<evidence type="ECO:0000256" key="1">
    <source>
        <dbReference type="ARBA" id="ARBA00004123"/>
    </source>
</evidence>
<evidence type="ECO:0000256" key="12">
    <source>
        <dbReference type="SAM" id="MobiDB-lite"/>
    </source>
</evidence>
<dbReference type="Gene3D" id="3.30.160.60">
    <property type="entry name" value="Classic Zinc Finger"/>
    <property type="match status" value="3"/>
</dbReference>